<protein>
    <recommendedName>
        <fullName evidence="1">Ricin B lectin domain-containing protein</fullName>
    </recommendedName>
</protein>
<accession>A0A8H2X7H6</accession>
<name>A0A8H2X7H6_9AGAM</name>
<feature type="domain" description="Ricin B lectin" evidence="1">
    <location>
        <begin position="3"/>
        <end position="66"/>
    </location>
</feature>
<sequence length="217" mass="23910">MQVKPGTYKIVNLHSGTAMTENHLGAVVGWCKHDTQNQEWFVQAAGQGFRFKNVASGGYLALASTTDSDNELYSSGYPTTWALIPNPSHRGNGKFCIMMGDTDRILDLADWGSTADGTGICGHSRSAHGISSTKHLTWILEHISDETGEELPVPTQIPVVDPRDGEKIKSQASEITFLRQLVQDCRHEMSRLFSQIERQQALYEGEHGPPKTPNNTT</sequence>
<dbReference type="EMBL" id="CAJMWZ010000450">
    <property type="protein sequence ID" value="CAE6419420.1"/>
    <property type="molecule type" value="Genomic_DNA"/>
</dbReference>
<evidence type="ECO:0000313" key="2">
    <source>
        <dbReference type="EMBL" id="CAE6419420.1"/>
    </source>
</evidence>
<dbReference type="InterPro" id="IPR035992">
    <property type="entry name" value="Ricin_B-like_lectins"/>
</dbReference>
<dbReference type="AlphaFoldDB" id="A0A8H2X7H6"/>
<proteinExistence type="predicted"/>
<evidence type="ECO:0000259" key="1">
    <source>
        <dbReference type="Pfam" id="PF14200"/>
    </source>
</evidence>
<evidence type="ECO:0000313" key="3">
    <source>
        <dbReference type="Proteomes" id="UP000663850"/>
    </source>
</evidence>
<dbReference type="InterPro" id="IPR000772">
    <property type="entry name" value="Ricin_B_lectin"/>
</dbReference>
<dbReference type="CDD" id="cd23422">
    <property type="entry name" value="beta-trefoil_Ricin_MPL_CNL"/>
    <property type="match status" value="1"/>
</dbReference>
<reference evidence="2" key="1">
    <citation type="submission" date="2021-01" db="EMBL/GenBank/DDBJ databases">
        <authorList>
            <person name="Kaushik A."/>
        </authorList>
    </citation>
    <scope>NUCLEOTIDE SEQUENCE</scope>
    <source>
        <strain evidence="2">Type strain: AG8-Rh-89/</strain>
    </source>
</reference>
<gene>
    <name evidence="2" type="ORF">RDB_LOCUS8501</name>
</gene>
<dbReference type="Pfam" id="PF14200">
    <property type="entry name" value="RicinB_lectin_2"/>
    <property type="match status" value="1"/>
</dbReference>
<organism evidence="2 3">
    <name type="scientific">Rhizoctonia solani</name>
    <dbReference type="NCBI Taxonomy" id="456999"/>
    <lineage>
        <taxon>Eukaryota</taxon>
        <taxon>Fungi</taxon>
        <taxon>Dikarya</taxon>
        <taxon>Basidiomycota</taxon>
        <taxon>Agaricomycotina</taxon>
        <taxon>Agaricomycetes</taxon>
        <taxon>Cantharellales</taxon>
        <taxon>Ceratobasidiaceae</taxon>
        <taxon>Rhizoctonia</taxon>
    </lineage>
</organism>
<dbReference type="SUPFAM" id="SSF50370">
    <property type="entry name" value="Ricin B-like lectins"/>
    <property type="match status" value="1"/>
</dbReference>
<dbReference type="Gene3D" id="2.80.10.50">
    <property type="match status" value="1"/>
</dbReference>
<dbReference type="Proteomes" id="UP000663850">
    <property type="component" value="Unassembled WGS sequence"/>
</dbReference>
<comment type="caution">
    <text evidence="2">The sequence shown here is derived from an EMBL/GenBank/DDBJ whole genome shotgun (WGS) entry which is preliminary data.</text>
</comment>
<dbReference type="OrthoDB" id="4822at2759"/>